<evidence type="ECO:0000313" key="2">
    <source>
        <dbReference type="EMBL" id="KAK9748444.1"/>
    </source>
</evidence>
<dbReference type="Proteomes" id="UP001443914">
    <property type="component" value="Unassembled WGS sequence"/>
</dbReference>
<dbReference type="SUPFAM" id="SSF56219">
    <property type="entry name" value="DNase I-like"/>
    <property type="match status" value="1"/>
</dbReference>
<reference evidence="2" key="1">
    <citation type="submission" date="2024-03" db="EMBL/GenBank/DDBJ databases">
        <title>WGS assembly of Saponaria officinalis var. Norfolk2.</title>
        <authorList>
            <person name="Jenkins J."/>
            <person name="Shu S."/>
            <person name="Grimwood J."/>
            <person name="Barry K."/>
            <person name="Goodstein D."/>
            <person name="Schmutz J."/>
            <person name="Leebens-Mack J."/>
            <person name="Osbourn A."/>
        </authorList>
    </citation>
    <scope>NUCLEOTIDE SEQUENCE [LARGE SCALE GENOMIC DNA]</scope>
    <source>
        <strain evidence="2">JIC</strain>
    </source>
</reference>
<dbReference type="Pfam" id="PF03372">
    <property type="entry name" value="Exo_endo_phos"/>
    <property type="match status" value="1"/>
</dbReference>
<comment type="caution">
    <text evidence="2">The sequence shown here is derived from an EMBL/GenBank/DDBJ whole genome shotgun (WGS) entry which is preliminary data.</text>
</comment>
<gene>
    <name evidence="2" type="ORF">RND81_02G057900</name>
</gene>
<sequence>MKISSWNIRGCNNPLKLREAGAFLRNNRIDIFGLLESKIKEAKAVKIAKSEFKSYGLITNYSHHKNGCIWVLWNSSTITVSPLLIQGQLIHCHVLHHSKNVQFHVTFVYGYNDPREKQLLWSSLFQIRLSVLEWLVLGDFNVVRDVAERISSCPPAMSDVLDFNNCLSHCDLDDLHSSGCEFTWSNKQEGASRVWCKLDRALANSAWLLSYPSTSVQFLSPGVSDHSPLLLNLLEDSKCKPGFSFLNC</sequence>
<dbReference type="PANTHER" id="PTHR33710:SF64">
    <property type="entry name" value="ENDONUCLEASE_EXONUCLEASE_PHOSPHATASE DOMAIN-CONTAINING PROTEIN"/>
    <property type="match status" value="1"/>
</dbReference>
<dbReference type="GO" id="GO:0003824">
    <property type="term" value="F:catalytic activity"/>
    <property type="evidence" value="ECO:0007669"/>
    <property type="project" value="InterPro"/>
</dbReference>
<proteinExistence type="predicted"/>
<keyword evidence="3" id="KW-1185">Reference proteome</keyword>
<dbReference type="Gene3D" id="3.60.10.10">
    <property type="entry name" value="Endonuclease/exonuclease/phosphatase"/>
    <property type="match status" value="1"/>
</dbReference>
<evidence type="ECO:0000313" key="3">
    <source>
        <dbReference type="Proteomes" id="UP001443914"/>
    </source>
</evidence>
<protein>
    <recommendedName>
        <fullName evidence="1">Endonuclease/exonuclease/phosphatase domain-containing protein</fullName>
    </recommendedName>
</protein>
<dbReference type="PANTHER" id="PTHR33710">
    <property type="entry name" value="BNAC02G09200D PROTEIN"/>
    <property type="match status" value="1"/>
</dbReference>
<name>A0AAW1MJQ4_SAPOF</name>
<accession>A0AAW1MJQ4</accession>
<dbReference type="AlphaFoldDB" id="A0AAW1MJQ4"/>
<feature type="domain" description="Endonuclease/exonuclease/phosphatase" evidence="1">
    <location>
        <begin position="5"/>
        <end position="226"/>
    </location>
</feature>
<evidence type="ECO:0000259" key="1">
    <source>
        <dbReference type="Pfam" id="PF03372"/>
    </source>
</evidence>
<dbReference type="EMBL" id="JBDFQZ010000002">
    <property type="protein sequence ID" value="KAK9748444.1"/>
    <property type="molecule type" value="Genomic_DNA"/>
</dbReference>
<dbReference type="InterPro" id="IPR036691">
    <property type="entry name" value="Endo/exonu/phosph_ase_sf"/>
</dbReference>
<dbReference type="InterPro" id="IPR005135">
    <property type="entry name" value="Endo/exonuclease/phosphatase"/>
</dbReference>
<organism evidence="2 3">
    <name type="scientific">Saponaria officinalis</name>
    <name type="common">Common soapwort</name>
    <name type="synonym">Lychnis saponaria</name>
    <dbReference type="NCBI Taxonomy" id="3572"/>
    <lineage>
        <taxon>Eukaryota</taxon>
        <taxon>Viridiplantae</taxon>
        <taxon>Streptophyta</taxon>
        <taxon>Embryophyta</taxon>
        <taxon>Tracheophyta</taxon>
        <taxon>Spermatophyta</taxon>
        <taxon>Magnoliopsida</taxon>
        <taxon>eudicotyledons</taxon>
        <taxon>Gunneridae</taxon>
        <taxon>Pentapetalae</taxon>
        <taxon>Caryophyllales</taxon>
        <taxon>Caryophyllaceae</taxon>
        <taxon>Caryophylleae</taxon>
        <taxon>Saponaria</taxon>
    </lineage>
</organism>